<dbReference type="OrthoDB" id="6321932at2759"/>
<name>A0A183S8L0_SCHSO</name>
<dbReference type="EMBL" id="UYSU01000438">
    <property type="protein sequence ID" value="VDL85800.1"/>
    <property type="molecule type" value="Genomic_DNA"/>
</dbReference>
<sequence>MGEFMADTHAIATQPKPDEITVIASANSTTYTAGAKTHGGAIATKINSLGRQLRSMGALTTTADVRTPAQSTTDSVNRQRMIAKDETPPCPSSSMRTEDLHPQPGHSSTQIQKN</sequence>
<proteinExistence type="predicted"/>
<evidence type="ECO:0000313" key="3">
    <source>
        <dbReference type="Proteomes" id="UP000275846"/>
    </source>
</evidence>
<reference evidence="4" key="1">
    <citation type="submission" date="2016-06" db="UniProtKB">
        <authorList>
            <consortium name="WormBaseParasite"/>
        </authorList>
    </citation>
    <scope>IDENTIFICATION</scope>
</reference>
<gene>
    <name evidence="2" type="ORF">SSLN_LOCUS558</name>
</gene>
<protein>
    <submittedName>
        <fullName evidence="2 4">Uncharacterized protein</fullName>
    </submittedName>
</protein>
<feature type="compositionally biased region" description="Polar residues" evidence="1">
    <location>
        <begin position="105"/>
        <end position="114"/>
    </location>
</feature>
<dbReference type="AlphaFoldDB" id="A0A183S8L0"/>
<evidence type="ECO:0000313" key="4">
    <source>
        <dbReference type="WBParaSite" id="SSLN_0000058301-mRNA-1"/>
    </source>
</evidence>
<feature type="compositionally biased region" description="Polar residues" evidence="1">
    <location>
        <begin position="65"/>
        <end position="78"/>
    </location>
</feature>
<evidence type="ECO:0000313" key="2">
    <source>
        <dbReference type="EMBL" id="VDL85800.1"/>
    </source>
</evidence>
<accession>A0A183S8L0</accession>
<keyword evidence="3" id="KW-1185">Reference proteome</keyword>
<dbReference type="WBParaSite" id="SSLN_0000058301-mRNA-1">
    <property type="protein sequence ID" value="SSLN_0000058301-mRNA-1"/>
    <property type="gene ID" value="SSLN_0000058301"/>
</dbReference>
<reference evidence="2 3" key="2">
    <citation type="submission" date="2018-11" db="EMBL/GenBank/DDBJ databases">
        <authorList>
            <consortium name="Pathogen Informatics"/>
        </authorList>
    </citation>
    <scope>NUCLEOTIDE SEQUENCE [LARGE SCALE GENOMIC DNA]</scope>
    <source>
        <strain evidence="2 3">NST_G2</strain>
    </source>
</reference>
<feature type="region of interest" description="Disordered" evidence="1">
    <location>
        <begin position="65"/>
        <end position="114"/>
    </location>
</feature>
<evidence type="ECO:0000256" key="1">
    <source>
        <dbReference type="SAM" id="MobiDB-lite"/>
    </source>
</evidence>
<dbReference type="Proteomes" id="UP000275846">
    <property type="component" value="Unassembled WGS sequence"/>
</dbReference>
<organism evidence="4">
    <name type="scientific">Schistocephalus solidus</name>
    <name type="common">Tapeworm</name>
    <dbReference type="NCBI Taxonomy" id="70667"/>
    <lineage>
        <taxon>Eukaryota</taxon>
        <taxon>Metazoa</taxon>
        <taxon>Spiralia</taxon>
        <taxon>Lophotrochozoa</taxon>
        <taxon>Platyhelminthes</taxon>
        <taxon>Cestoda</taxon>
        <taxon>Eucestoda</taxon>
        <taxon>Diphyllobothriidea</taxon>
        <taxon>Diphyllobothriidae</taxon>
        <taxon>Schistocephalus</taxon>
    </lineage>
</organism>